<evidence type="ECO:0000256" key="1">
    <source>
        <dbReference type="ARBA" id="ARBA00007964"/>
    </source>
</evidence>
<dbReference type="Pfam" id="PF20463">
    <property type="entry name" value="PDH_C"/>
    <property type="match status" value="1"/>
</dbReference>
<dbReference type="AlphaFoldDB" id="A0A2G3PQ67"/>
<dbReference type="Gene3D" id="3.40.50.720">
    <property type="entry name" value="NAD(P)-binding Rossmann-like Domain"/>
    <property type="match status" value="1"/>
</dbReference>
<evidence type="ECO:0000313" key="5">
    <source>
        <dbReference type="Proteomes" id="UP000225108"/>
    </source>
</evidence>
<sequence>MCQSDRVTATSPQPRPSVCVLGLGLIGGSLLRALAATGRPAFGYNRSDATVAAAAESGFDVSTDLVATLARAAQQSALIVIATPAPTVAAIVAAVAEHAPRCPLTDVVSVKQPVADAVHAQGLGSNFVGGHPMAGSAESGWTATDPTLFDGAVWVVATDDGADPHVWRTVAHLALEVGSRVIPAASDEHDRAVAGISHLPHLMAAVTAVVGAGEGELALRLAAGSFRDGTRVAGTKPSAQRAMLEANDIALLNALSETIDRLTRARDQLRDEGSVEILVEDGHRARRRYEQINASGDVPVTDVVIGSDGWEAALRDAARRGGVWTGQTRSANPG</sequence>
<evidence type="ECO:0000259" key="3">
    <source>
        <dbReference type="PROSITE" id="PS51176"/>
    </source>
</evidence>
<dbReference type="Pfam" id="PF02153">
    <property type="entry name" value="PDH_N"/>
    <property type="match status" value="1"/>
</dbReference>
<dbReference type="InterPro" id="IPR036291">
    <property type="entry name" value="NAD(P)-bd_dom_sf"/>
</dbReference>
<dbReference type="GO" id="GO:0004665">
    <property type="term" value="F:prephenate dehydrogenase (NADP+) activity"/>
    <property type="evidence" value="ECO:0007669"/>
    <property type="project" value="InterPro"/>
</dbReference>
<dbReference type="InterPro" id="IPR008927">
    <property type="entry name" value="6-PGluconate_DH-like_C_sf"/>
</dbReference>
<dbReference type="PANTHER" id="PTHR21363:SF0">
    <property type="entry name" value="PREPHENATE DEHYDROGENASE [NADP(+)]"/>
    <property type="match status" value="1"/>
</dbReference>
<comment type="caution">
    <text evidence="4">The sequence shown here is derived from an EMBL/GenBank/DDBJ whole genome shotgun (WGS) entry which is preliminary data.</text>
</comment>
<reference evidence="4 5" key="1">
    <citation type="submission" date="2017-10" db="EMBL/GenBank/DDBJ databases">
        <title>The draft genome sequence of Williamsia sp. BULT 1.1 isolated from the semi-arid grassland soils from South Africa.</title>
        <authorList>
            <person name="Kabwe M.H."/>
            <person name="Govender N."/>
            <person name="Mutseka Lunga P."/>
            <person name="Vikram S."/>
            <person name="Makhalanyane T.P."/>
        </authorList>
    </citation>
    <scope>NUCLEOTIDE SEQUENCE [LARGE SCALE GENOMIC DNA]</scope>
    <source>
        <strain evidence="4 5">BULT 1.1</strain>
    </source>
</reference>
<protein>
    <submittedName>
        <fullName evidence="4">Prephenate dehydrogenase</fullName>
    </submittedName>
</protein>
<feature type="domain" description="Prephenate/arogenate dehydrogenase" evidence="3">
    <location>
        <begin position="16"/>
        <end position="300"/>
    </location>
</feature>
<accession>A0A2G3PQ67</accession>
<dbReference type="InterPro" id="IPR050812">
    <property type="entry name" value="Preph/Arog_dehydrog"/>
</dbReference>
<dbReference type="Gene3D" id="1.10.3660.10">
    <property type="entry name" value="6-phosphogluconate dehydrogenase C-terminal like domain"/>
    <property type="match status" value="1"/>
</dbReference>
<comment type="similarity">
    <text evidence="1">Belongs to the prephenate/arogenate dehydrogenase family.</text>
</comment>
<dbReference type="SUPFAM" id="SSF51735">
    <property type="entry name" value="NAD(P)-binding Rossmann-fold domains"/>
    <property type="match status" value="1"/>
</dbReference>
<dbReference type="SUPFAM" id="SSF48179">
    <property type="entry name" value="6-phosphogluconate dehydrogenase C-terminal domain-like"/>
    <property type="match status" value="1"/>
</dbReference>
<keyword evidence="2" id="KW-0560">Oxidoreductase</keyword>
<dbReference type="NCBIfam" id="NF005108">
    <property type="entry name" value="PRK06545.1-6"/>
    <property type="match status" value="1"/>
</dbReference>
<dbReference type="RefSeq" id="WP_099381086.1">
    <property type="nucleotide sequence ID" value="NZ_PEBD01000004.1"/>
</dbReference>
<dbReference type="GO" id="GO:0006571">
    <property type="term" value="P:tyrosine biosynthetic process"/>
    <property type="evidence" value="ECO:0007669"/>
    <property type="project" value="InterPro"/>
</dbReference>
<gene>
    <name evidence="4" type="ORF">CSW57_01010</name>
</gene>
<evidence type="ECO:0000313" key="4">
    <source>
        <dbReference type="EMBL" id="PHV67906.1"/>
    </source>
</evidence>
<dbReference type="Proteomes" id="UP000225108">
    <property type="component" value="Unassembled WGS sequence"/>
</dbReference>
<dbReference type="PANTHER" id="PTHR21363">
    <property type="entry name" value="PREPHENATE DEHYDROGENASE"/>
    <property type="match status" value="1"/>
</dbReference>
<name>A0A2G3PQ67_WILMA</name>
<organism evidence="4 5">
    <name type="scientific">Williamsia marianensis</name>
    <dbReference type="NCBI Taxonomy" id="85044"/>
    <lineage>
        <taxon>Bacteria</taxon>
        <taxon>Bacillati</taxon>
        <taxon>Actinomycetota</taxon>
        <taxon>Actinomycetes</taxon>
        <taxon>Mycobacteriales</taxon>
        <taxon>Nocardiaceae</taxon>
        <taxon>Williamsia</taxon>
    </lineage>
</organism>
<proteinExistence type="inferred from homology"/>
<dbReference type="InterPro" id="IPR046826">
    <property type="entry name" value="PDH_N"/>
</dbReference>
<dbReference type="EMBL" id="PEBD01000004">
    <property type="protein sequence ID" value="PHV67906.1"/>
    <property type="molecule type" value="Genomic_DNA"/>
</dbReference>
<dbReference type="InterPro" id="IPR003099">
    <property type="entry name" value="Prephen_DH"/>
</dbReference>
<dbReference type="GO" id="GO:0070403">
    <property type="term" value="F:NAD+ binding"/>
    <property type="evidence" value="ECO:0007669"/>
    <property type="project" value="InterPro"/>
</dbReference>
<dbReference type="InterPro" id="IPR046825">
    <property type="entry name" value="PDH_C"/>
</dbReference>
<evidence type="ECO:0000256" key="2">
    <source>
        <dbReference type="ARBA" id="ARBA00023002"/>
    </source>
</evidence>
<dbReference type="GO" id="GO:0008977">
    <property type="term" value="F:prephenate dehydrogenase (NAD+) activity"/>
    <property type="evidence" value="ECO:0007669"/>
    <property type="project" value="InterPro"/>
</dbReference>
<dbReference type="PROSITE" id="PS51176">
    <property type="entry name" value="PDH_ADH"/>
    <property type="match status" value="1"/>
</dbReference>